<gene>
    <name evidence="1" type="ORF">EJ03DRAFT_124734</name>
</gene>
<keyword evidence="2" id="KW-1185">Reference proteome</keyword>
<protein>
    <submittedName>
        <fullName evidence="1">Uncharacterized protein</fullName>
    </submittedName>
</protein>
<evidence type="ECO:0000313" key="1">
    <source>
        <dbReference type="EMBL" id="KAF2773263.1"/>
    </source>
</evidence>
<dbReference type="EMBL" id="ML995811">
    <property type="protein sequence ID" value="KAF2773263.1"/>
    <property type="molecule type" value="Genomic_DNA"/>
</dbReference>
<name>A0A6G1LJX8_9PEZI</name>
<accession>A0A6G1LJX8</accession>
<organism evidence="1 2">
    <name type="scientific">Teratosphaeria nubilosa</name>
    <dbReference type="NCBI Taxonomy" id="161662"/>
    <lineage>
        <taxon>Eukaryota</taxon>
        <taxon>Fungi</taxon>
        <taxon>Dikarya</taxon>
        <taxon>Ascomycota</taxon>
        <taxon>Pezizomycotina</taxon>
        <taxon>Dothideomycetes</taxon>
        <taxon>Dothideomycetidae</taxon>
        <taxon>Mycosphaerellales</taxon>
        <taxon>Teratosphaeriaceae</taxon>
        <taxon>Teratosphaeria</taxon>
    </lineage>
</organism>
<reference evidence="1" key="1">
    <citation type="journal article" date="2020" name="Stud. Mycol.">
        <title>101 Dothideomycetes genomes: a test case for predicting lifestyles and emergence of pathogens.</title>
        <authorList>
            <person name="Haridas S."/>
            <person name="Albert R."/>
            <person name="Binder M."/>
            <person name="Bloem J."/>
            <person name="Labutti K."/>
            <person name="Salamov A."/>
            <person name="Andreopoulos B."/>
            <person name="Baker S."/>
            <person name="Barry K."/>
            <person name="Bills G."/>
            <person name="Bluhm B."/>
            <person name="Cannon C."/>
            <person name="Castanera R."/>
            <person name="Culley D."/>
            <person name="Daum C."/>
            <person name="Ezra D."/>
            <person name="Gonzalez J."/>
            <person name="Henrissat B."/>
            <person name="Kuo A."/>
            <person name="Liang C."/>
            <person name="Lipzen A."/>
            <person name="Lutzoni F."/>
            <person name="Magnuson J."/>
            <person name="Mondo S."/>
            <person name="Nolan M."/>
            <person name="Ohm R."/>
            <person name="Pangilinan J."/>
            <person name="Park H.-J."/>
            <person name="Ramirez L."/>
            <person name="Alfaro M."/>
            <person name="Sun H."/>
            <person name="Tritt A."/>
            <person name="Yoshinaga Y."/>
            <person name="Zwiers L.-H."/>
            <person name="Turgeon B."/>
            <person name="Goodwin S."/>
            <person name="Spatafora J."/>
            <person name="Crous P."/>
            <person name="Grigoriev I."/>
        </authorList>
    </citation>
    <scope>NUCLEOTIDE SEQUENCE</scope>
    <source>
        <strain evidence="1">CBS 116005</strain>
    </source>
</reference>
<sequence>MLLRRLVWRCADWVTSLSHSYTCVLPLSTADMRMLAANADLRSIREVRVLAACSLRLSLDPAGSWGRLLRQSCCVSQERVSVTVLQVCGHMLVGQRCSEYQLSVPRRWRKAADVFLPIMPLLRLAQHRILMGRISSPPQRDRD</sequence>
<proteinExistence type="predicted"/>
<evidence type="ECO:0000313" key="2">
    <source>
        <dbReference type="Proteomes" id="UP000799436"/>
    </source>
</evidence>
<dbReference type="AlphaFoldDB" id="A0A6G1LJX8"/>
<dbReference type="Proteomes" id="UP000799436">
    <property type="component" value="Unassembled WGS sequence"/>
</dbReference>